<evidence type="ECO:0000256" key="6">
    <source>
        <dbReference type="ARBA" id="ARBA00022989"/>
    </source>
</evidence>
<evidence type="ECO:0000256" key="2">
    <source>
        <dbReference type="ARBA" id="ARBA00022475"/>
    </source>
</evidence>
<comment type="subcellular location">
    <subcellularLocation>
        <location evidence="1 10">Cell membrane</location>
        <topology evidence="1 10">Multi-pass membrane protein</topology>
    </subcellularLocation>
</comment>
<accession>A0ABN7B3Z4</accession>
<keyword evidence="5 10" id="KW-0552">Olfaction</keyword>
<evidence type="ECO:0000256" key="1">
    <source>
        <dbReference type="ARBA" id="ARBA00004651"/>
    </source>
</evidence>
<proteinExistence type="inferred from homology"/>
<sequence>MRTNEIPNFSKCATNLSYFKRCALYMDSTILSKVVVSVPIILLTTGTLGFAIYNIKFMDVADDVTIMENGHWIIVYVAVALWRIQMARNTKVYVEMSQMVKSGVYIHGNYTEKDRETFETANAHIVKANWFFSVGYIVAVLATLTKSTLFADNPYQPFFYMWLPIEVNSFLRVNLARAYQIGCAWSAASGGCAFIVTFIAMAAHIEAQLEILIRKIELILGDNRSILTENATTKSSVEISERISICLAHHRAILRLFNNFSQFTSTNLGTTTVVNTLMLCTLGYLLTHPNLDMPLVISFSGVVIPEFCLLILFRTHGQTITDLSMKMNYAIYQLDWWKLNIKTQKDILMWLRLTSKPLELTSAGFRNVSHAGIKDLLQTSYTYFNMLKASKSADLN</sequence>
<feature type="transmembrane region" description="Helical" evidence="10">
    <location>
        <begin position="178"/>
        <end position="205"/>
    </location>
</feature>
<organism evidence="11 12">
    <name type="scientific">Nesidiocoris tenuis</name>
    <dbReference type="NCBI Taxonomy" id="355587"/>
    <lineage>
        <taxon>Eukaryota</taxon>
        <taxon>Metazoa</taxon>
        <taxon>Ecdysozoa</taxon>
        <taxon>Arthropoda</taxon>
        <taxon>Hexapoda</taxon>
        <taxon>Insecta</taxon>
        <taxon>Pterygota</taxon>
        <taxon>Neoptera</taxon>
        <taxon>Paraneoptera</taxon>
        <taxon>Hemiptera</taxon>
        <taxon>Heteroptera</taxon>
        <taxon>Panheteroptera</taxon>
        <taxon>Cimicomorpha</taxon>
        <taxon>Miridae</taxon>
        <taxon>Dicyphina</taxon>
        <taxon>Nesidiocoris</taxon>
    </lineage>
</organism>
<protein>
    <recommendedName>
        <fullName evidence="10">Odorant receptor</fullName>
    </recommendedName>
</protein>
<evidence type="ECO:0000256" key="4">
    <source>
        <dbReference type="ARBA" id="ARBA00022692"/>
    </source>
</evidence>
<dbReference type="PANTHER" id="PTHR21137">
    <property type="entry name" value="ODORANT RECEPTOR"/>
    <property type="match status" value="1"/>
</dbReference>
<keyword evidence="8 10" id="KW-0675">Receptor</keyword>
<dbReference type="Proteomes" id="UP001307889">
    <property type="component" value="Chromosome 10"/>
</dbReference>
<evidence type="ECO:0000256" key="10">
    <source>
        <dbReference type="RuleBase" id="RU351113"/>
    </source>
</evidence>
<feature type="transmembrane region" description="Helical" evidence="10">
    <location>
        <begin position="130"/>
        <end position="151"/>
    </location>
</feature>
<evidence type="ECO:0000256" key="5">
    <source>
        <dbReference type="ARBA" id="ARBA00022725"/>
    </source>
</evidence>
<feature type="transmembrane region" description="Helical" evidence="10">
    <location>
        <begin position="30"/>
        <end position="52"/>
    </location>
</feature>
<feature type="transmembrane region" description="Helical" evidence="10">
    <location>
        <begin position="293"/>
        <end position="313"/>
    </location>
</feature>
<feature type="transmembrane region" description="Helical" evidence="10">
    <location>
        <begin position="268"/>
        <end position="287"/>
    </location>
</feature>
<dbReference type="EMBL" id="AP028918">
    <property type="protein sequence ID" value="BES98928.1"/>
    <property type="molecule type" value="Genomic_DNA"/>
</dbReference>
<keyword evidence="6 10" id="KW-1133">Transmembrane helix</keyword>
<keyword evidence="12" id="KW-1185">Reference proteome</keyword>
<keyword evidence="4 10" id="KW-0812">Transmembrane</keyword>
<comment type="similarity">
    <text evidence="10">Belongs to the insect chemoreceptor superfamily. Heteromeric odorant receptor channel (TC 1.A.69) family.</text>
</comment>
<evidence type="ECO:0000256" key="8">
    <source>
        <dbReference type="ARBA" id="ARBA00023170"/>
    </source>
</evidence>
<dbReference type="InterPro" id="IPR004117">
    <property type="entry name" value="7tm6_olfct_rcpt"/>
</dbReference>
<feature type="transmembrane region" description="Helical" evidence="10">
    <location>
        <begin position="64"/>
        <end position="82"/>
    </location>
</feature>
<evidence type="ECO:0000256" key="9">
    <source>
        <dbReference type="ARBA" id="ARBA00023224"/>
    </source>
</evidence>
<dbReference type="Pfam" id="PF02949">
    <property type="entry name" value="7tm_6"/>
    <property type="match status" value="1"/>
</dbReference>
<evidence type="ECO:0000313" key="11">
    <source>
        <dbReference type="EMBL" id="BES98928.1"/>
    </source>
</evidence>
<comment type="caution">
    <text evidence="10">Lacks conserved residue(s) required for the propagation of feature annotation.</text>
</comment>
<evidence type="ECO:0000256" key="7">
    <source>
        <dbReference type="ARBA" id="ARBA00023136"/>
    </source>
</evidence>
<evidence type="ECO:0000256" key="3">
    <source>
        <dbReference type="ARBA" id="ARBA00022606"/>
    </source>
</evidence>
<gene>
    <name evidence="11" type="ORF">NTJ_11744</name>
</gene>
<name>A0ABN7B3Z4_9HEMI</name>
<dbReference type="PANTHER" id="PTHR21137:SF35">
    <property type="entry name" value="ODORANT RECEPTOR 19A-RELATED"/>
    <property type="match status" value="1"/>
</dbReference>
<keyword evidence="9 10" id="KW-0807">Transducer</keyword>
<keyword evidence="7 10" id="KW-0472">Membrane</keyword>
<keyword evidence="3 10" id="KW-0716">Sensory transduction</keyword>
<keyword evidence="2" id="KW-1003">Cell membrane</keyword>
<reference evidence="11 12" key="1">
    <citation type="submission" date="2023-09" db="EMBL/GenBank/DDBJ databases">
        <title>Nesidiocoris tenuis whole genome shotgun sequence.</title>
        <authorList>
            <person name="Shibata T."/>
            <person name="Shimoda M."/>
            <person name="Kobayashi T."/>
            <person name="Uehara T."/>
        </authorList>
    </citation>
    <scope>NUCLEOTIDE SEQUENCE [LARGE SCALE GENOMIC DNA]</scope>
    <source>
        <strain evidence="11 12">Japan</strain>
    </source>
</reference>
<evidence type="ECO:0000313" key="12">
    <source>
        <dbReference type="Proteomes" id="UP001307889"/>
    </source>
</evidence>